<evidence type="ECO:0000313" key="1">
    <source>
        <dbReference type="EMBL" id="UXP32153.1"/>
    </source>
</evidence>
<evidence type="ECO:0008006" key="3">
    <source>
        <dbReference type="Google" id="ProtNLM"/>
    </source>
</evidence>
<evidence type="ECO:0000313" key="2">
    <source>
        <dbReference type="Proteomes" id="UP001065174"/>
    </source>
</evidence>
<dbReference type="RefSeq" id="WP_262309589.1">
    <property type="nucleotide sequence ID" value="NZ_CP106679.1"/>
</dbReference>
<organism evidence="1 2">
    <name type="scientific">Reichenbachiella agarivorans</name>
    <dbReference type="NCBI Taxonomy" id="2979464"/>
    <lineage>
        <taxon>Bacteria</taxon>
        <taxon>Pseudomonadati</taxon>
        <taxon>Bacteroidota</taxon>
        <taxon>Cytophagia</taxon>
        <taxon>Cytophagales</taxon>
        <taxon>Reichenbachiellaceae</taxon>
        <taxon>Reichenbachiella</taxon>
    </lineage>
</organism>
<proteinExistence type="predicted"/>
<accession>A0ABY6CRS1</accession>
<dbReference type="EMBL" id="CP106679">
    <property type="protein sequence ID" value="UXP32153.1"/>
    <property type="molecule type" value="Genomic_DNA"/>
</dbReference>
<gene>
    <name evidence="1" type="ORF">N6H18_17565</name>
</gene>
<sequence>MENCNRCQKRAVFKCKGCGRVWCKACHEEIGKPGLFAGKCGACEGIVVRMEHA</sequence>
<reference evidence="1" key="1">
    <citation type="submission" date="2022-09" db="EMBL/GenBank/DDBJ databases">
        <title>Comparative genomics and taxonomic characterization of three novel marine species of genus Reichenbachiella exhibiting antioxidant and polysaccharide degradation activities.</title>
        <authorList>
            <person name="Muhammad N."/>
            <person name="Lee Y.-J."/>
            <person name="Ko J."/>
            <person name="Kim S.-G."/>
        </authorList>
    </citation>
    <scope>NUCLEOTIDE SEQUENCE</scope>
    <source>
        <strain evidence="1">BKB1-1</strain>
    </source>
</reference>
<keyword evidence="2" id="KW-1185">Reference proteome</keyword>
<dbReference type="Proteomes" id="UP001065174">
    <property type="component" value="Chromosome"/>
</dbReference>
<protein>
    <recommendedName>
        <fullName evidence="3">B box-type domain-containing protein</fullName>
    </recommendedName>
</protein>
<name>A0ABY6CRS1_9BACT</name>